<dbReference type="Proteomes" id="UP000095255">
    <property type="component" value="Unassembled WGS sequence"/>
</dbReference>
<keyword evidence="7 11" id="KW-1133">Transmembrane helix</keyword>
<dbReference type="InterPro" id="IPR059000">
    <property type="entry name" value="ATPase_P-type_domA"/>
</dbReference>
<dbReference type="PRINTS" id="PR00119">
    <property type="entry name" value="CATATPASE"/>
</dbReference>
<dbReference type="PANTHER" id="PTHR48085:SF5">
    <property type="entry name" value="CADMIUM_ZINC-TRANSPORTING ATPASE HMA4-RELATED"/>
    <property type="match status" value="1"/>
</dbReference>
<dbReference type="Pfam" id="PF00122">
    <property type="entry name" value="E1-E2_ATPase"/>
    <property type="match status" value="1"/>
</dbReference>
<dbReference type="PANTHER" id="PTHR48085">
    <property type="entry name" value="CADMIUM/ZINC-TRANSPORTING ATPASE HMA2-RELATED"/>
    <property type="match status" value="1"/>
</dbReference>
<keyword evidence="8 11" id="KW-0472">Membrane</keyword>
<dbReference type="InterPro" id="IPR023214">
    <property type="entry name" value="HAD_sf"/>
</dbReference>
<dbReference type="STRING" id="1390249.BHU72_01010"/>
<evidence type="ECO:0000259" key="12">
    <source>
        <dbReference type="Pfam" id="PF00122"/>
    </source>
</evidence>
<dbReference type="InterPro" id="IPR008250">
    <property type="entry name" value="ATPase_P-typ_transduc_dom_A_sf"/>
</dbReference>
<feature type="transmembrane region" description="Helical" evidence="11">
    <location>
        <begin position="68"/>
        <end position="101"/>
    </location>
</feature>
<keyword evidence="5 11" id="KW-0479">Metal-binding</keyword>
<dbReference type="InterPro" id="IPR018303">
    <property type="entry name" value="ATPase_P-typ_P_site"/>
</dbReference>
<dbReference type="Gene3D" id="3.40.1110.10">
    <property type="entry name" value="Calcium-transporting ATPase, cytoplasmic domain N"/>
    <property type="match status" value="2"/>
</dbReference>
<comment type="similarity">
    <text evidence="2 11">Belongs to the cation transport ATPase (P-type) (TC 3.A.3) family. Type IB subfamily.</text>
</comment>
<evidence type="ECO:0000256" key="11">
    <source>
        <dbReference type="RuleBase" id="RU362081"/>
    </source>
</evidence>
<keyword evidence="14" id="KW-1185">Reference proteome</keyword>
<dbReference type="GO" id="GO:0005524">
    <property type="term" value="F:ATP binding"/>
    <property type="evidence" value="ECO:0007669"/>
    <property type="project" value="UniProtKB-UniRule"/>
</dbReference>
<protein>
    <recommendedName>
        <fullName evidence="9">Cd(2+)-exporting ATPase</fullName>
        <ecNumber evidence="9">7.2.2.21</ecNumber>
    </recommendedName>
</protein>
<evidence type="ECO:0000256" key="2">
    <source>
        <dbReference type="ARBA" id="ARBA00006024"/>
    </source>
</evidence>
<dbReference type="FunFam" id="2.70.150.10:FF:000002">
    <property type="entry name" value="Copper-transporting ATPase 1, putative"/>
    <property type="match status" value="1"/>
</dbReference>
<evidence type="ECO:0000256" key="3">
    <source>
        <dbReference type="ARBA" id="ARBA00022539"/>
    </source>
</evidence>
<feature type="domain" description="P-type ATPase A" evidence="12">
    <location>
        <begin position="124"/>
        <end position="222"/>
    </location>
</feature>
<dbReference type="Pfam" id="PF00702">
    <property type="entry name" value="Hydrolase"/>
    <property type="match status" value="1"/>
</dbReference>
<feature type="transmembrane region" description="Helical" evidence="11">
    <location>
        <begin position="263"/>
        <end position="288"/>
    </location>
</feature>
<dbReference type="EC" id="7.2.2.21" evidence="9"/>
<dbReference type="Gene3D" id="2.70.150.10">
    <property type="entry name" value="Calcium-transporting ATPase, cytoplasmic transduction domain A"/>
    <property type="match status" value="1"/>
</dbReference>
<dbReference type="InterPro" id="IPR001757">
    <property type="entry name" value="P_typ_ATPase"/>
</dbReference>
<evidence type="ECO:0000256" key="10">
    <source>
        <dbReference type="ARBA" id="ARBA00049338"/>
    </source>
</evidence>
<dbReference type="EMBL" id="MJAT01000001">
    <property type="protein sequence ID" value="OEH86874.1"/>
    <property type="molecule type" value="Genomic_DNA"/>
</dbReference>
<evidence type="ECO:0000256" key="8">
    <source>
        <dbReference type="ARBA" id="ARBA00023136"/>
    </source>
</evidence>
<dbReference type="SUPFAM" id="SSF56784">
    <property type="entry name" value="HAD-like"/>
    <property type="match status" value="1"/>
</dbReference>
<dbReference type="InterPro" id="IPR027256">
    <property type="entry name" value="P-typ_ATPase_IB"/>
</dbReference>
<comment type="subcellular location">
    <subcellularLocation>
        <location evidence="1">Cell membrane</location>
        <topology evidence="1">Multi-pass membrane protein</topology>
    </subcellularLocation>
</comment>
<accession>A0A1E5LA15</accession>
<keyword evidence="11" id="KW-0547">Nucleotide-binding</keyword>
<keyword evidence="11" id="KW-0067">ATP-binding</keyword>
<feature type="transmembrane region" description="Helical" evidence="11">
    <location>
        <begin position="40"/>
        <end position="62"/>
    </location>
</feature>
<dbReference type="NCBIfam" id="TIGR01511">
    <property type="entry name" value="ATPase-IB1_Cu"/>
    <property type="match status" value="1"/>
</dbReference>
<evidence type="ECO:0000256" key="9">
    <source>
        <dbReference type="ARBA" id="ARBA00039103"/>
    </source>
</evidence>
<evidence type="ECO:0000256" key="7">
    <source>
        <dbReference type="ARBA" id="ARBA00022989"/>
    </source>
</evidence>
<dbReference type="InterPro" id="IPR023298">
    <property type="entry name" value="ATPase_P-typ_TM_dom_sf"/>
</dbReference>
<sequence>MLVKQFYTEHLRDFNIAIITAILIILSITDLLPEIFLIDTALIAALIGGFPIYSSAVRALLFQRKTKIGLLVTIAMIAAISIGEYLAAAEVAFIMIIGELLETYSVRKSAKALEHLLHIVPTEARKVSAIHDSAETIISTNEIKIGDILLVKPGERIPADGSVVAGNTFVDESPLTGESKSVEKCIGESVFGGSLNQSQAIYVQVDKVGEDSLIGRVLQLVKKAQEEKAPIQRIIDRVASWFVPMSVTIAAIVFLVTQDIVRAVTVLIVFCPCGMLLSTPTAVMTAVGRGAQLGILIKGAQALESISKVKTIIFDKTGTLTKGEPEVIDIVVTDSEWNQKRLYEVAASLEGFSEHHIAKAITKAATKNGITWELASEWETVAGIGMEGTVNGVKVFIGNEKVLEHLQEEIPKTAIDTRKIWDDTGHTTIYIVHKDKLVGMIAIDDPIRENALATVRELRKAKIQDIRMATGDNEYVAKRIATRLEIGNVYASLLPGQKLDLVKELQKSGHKVLMVGDGINDAPALMQADVGVAMGKTGTDVAIEAADIALLSDSIDKIPQAIQLSKRTVNTIKTNLWLANGINVLALIAAAYGWIGPVMAAIVHNFGAIIVVLNSLRLYRFHRQKKQDHSIIEQELIIGRT</sequence>
<evidence type="ECO:0000256" key="6">
    <source>
        <dbReference type="ARBA" id="ARBA00022967"/>
    </source>
</evidence>
<keyword evidence="3" id="KW-0104">Cadmium</keyword>
<feature type="transmembrane region" description="Helical" evidence="11">
    <location>
        <begin position="601"/>
        <end position="619"/>
    </location>
</feature>
<dbReference type="InterPro" id="IPR023299">
    <property type="entry name" value="ATPase_P-typ_cyto_dom_N"/>
</dbReference>
<gene>
    <name evidence="13" type="ORF">BHU72_01010</name>
</gene>
<dbReference type="InterPro" id="IPR036412">
    <property type="entry name" value="HAD-like_sf"/>
</dbReference>
<dbReference type="OrthoDB" id="9813266at2"/>
<reference evidence="13 14" key="1">
    <citation type="submission" date="2016-09" db="EMBL/GenBank/DDBJ databases">
        <title>Desulfuribacillus arsenicus sp. nov., an obligately anaerobic, dissimilatory arsenic- and antimonate-reducing bacterium isolated from anoxic sediments.</title>
        <authorList>
            <person name="Abin C.A."/>
            <person name="Hollibaugh J.T."/>
        </authorList>
    </citation>
    <scope>NUCLEOTIDE SEQUENCE [LARGE SCALE GENOMIC DNA]</scope>
    <source>
        <strain evidence="13 14">MLFW-2</strain>
    </source>
</reference>
<dbReference type="NCBIfam" id="TIGR01525">
    <property type="entry name" value="ATPase-IB_hvy"/>
    <property type="match status" value="1"/>
</dbReference>
<dbReference type="SFLD" id="SFLDS00003">
    <property type="entry name" value="Haloacid_Dehalogenase"/>
    <property type="match status" value="1"/>
</dbReference>
<dbReference type="SUPFAM" id="SSF81665">
    <property type="entry name" value="Calcium ATPase, transmembrane domain M"/>
    <property type="match status" value="1"/>
</dbReference>
<comment type="catalytic activity">
    <reaction evidence="10">
        <text>Cd(2+)(in) + ATP + H2O = Cd(2+)(out) + ADP + phosphate + H(+)</text>
        <dbReference type="Rhea" id="RHEA:12132"/>
        <dbReference type="ChEBI" id="CHEBI:15377"/>
        <dbReference type="ChEBI" id="CHEBI:15378"/>
        <dbReference type="ChEBI" id="CHEBI:30616"/>
        <dbReference type="ChEBI" id="CHEBI:43474"/>
        <dbReference type="ChEBI" id="CHEBI:48775"/>
        <dbReference type="ChEBI" id="CHEBI:456216"/>
        <dbReference type="EC" id="7.2.2.21"/>
    </reaction>
</comment>
<dbReference type="AlphaFoldDB" id="A0A1E5LA15"/>
<evidence type="ECO:0000256" key="4">
    <source>
        <dbReference type="ARBA" id="ARBA00022692"/>
    </source>
</evidence>
<evidence type="ECO:0000256" key="1">
    <source>
        <dbReference type="ARBA" id="ARBA00004651"/>
    </source>
</evidence>
<organism evidence="13 14">
    <name type="scientific">Desulfuribacillus stibiiarsenatis</name>
    <dbReference type="NCBI Taxonomy" id="1390249"/>
    <lineage>
        <taxon>Bacteria</taxon>
        <taxon>Bacillati</taxon>
        <taxon>Bacillota</taxon>
        <taxon>Desulfuribacillia</taxon>
        <taxon>Desulfuribacillales</taxon>
        <taxon>Desulfuribacillaceae</taxon>
        <taxon>Desulfuribacillus</taxon>
    </lineage>
</organism>
<name>A0A1E5LA15_9FIRM</name>
<dbReference type="GO" id="GO:0005886">
    <property type="term" value="C:plasma membrane"/>
    <property type="evidence" value="ECO:0007669"/>
    <property type="project" value="UniProtKB-SubCell"/>
</dbReference>
<evidence type="ECO:0000256" key="5">
    <source>
        <dbReference type="ARBA" id="ARBA00022723"/>
    </source>
</evidence>
<dbReference type="SFLD" id="SFLDF00027">
    <property type="entry name" value="p-type_atpase"/>
    <property type="match status" value="1"/>
</dbReference>
<comment type="caution">
    <text evidence="13">The sequence shown here is derived from an EMBL/GenBank/DDBJ whole genome shotgun (WGS) entry which is preliminary data.</text>
</comment>
<feature type="transmembrane region" description="Helical" evidence="11">
    <location>
        <begin position="14"/>
        <end position="33"/>
    </location>
</feature>
<dbReference type="PRINTS" id="PR00120">
    <property type="entry name" value="HATPASE"/>
</dbReference>
<evidence type="ECO:0000313" key="14">
    <source>
        <dbReference type="Proteomes" id="UP000095255"/>
    </source>
</evidence>
<keyword evidence="6" id="KW-1278">Translocase</keyword>
<dbReference type="GO" id="GO:0046872">
    <property type="term" value="F:metal ion binding"/>
    <property type="evidence" value="ECO:0007669"/>
    <property type="project" value="UniProtKB-KW"/>
</dbReference>
<dbReference type="GO" id="GO:0016887">
    <property type="term" value="F:ATP hydrolysis activity"/>
    <property type="evidence" value="ECO:0007669"/>
    <property type="project" value="InterPro"/>
</dbReference>
<keyword evidence="4 11" id="KW-0812">Transmembrane</keyword>
<evidence type="ECO:0000313" key="13">
    <source>
        <dbReference type="EMBL" id="OEH86874.1"/>
    </source>
</evidence>
<dbReference type="NCBIfam" id="TIGR01494">
    <property type="entry name" value="ATPase_P-type"/>
    <property type="match status" value="1"/>
</dbReference>
<dbReference type="PROSITE" id="PS00154">
    <property type="entry name" value="ATPASE_E1_E2"/>
    <property type="match status" value="1"/>
</dbReference>
<keyword evidence="11" id="KW-1003">Cell membrane</keyword>
<dbReference type="SUPFAM" id="SSF81653">
    <property type="entry name" value="Calcium ATPase, transduction domain A"/>
    <property type="match status" value="1"/>
</dbReference>
<dbReference type="InterPro" id="IPR051014">
    <property type="entry name" value="Cation_Transport_ATPase_IB"/>
</dbReference>
<dbReference type="SFLD" id="SFLDG00002">
    <property type="entry name" value="C1.7:_P-type_atpase_like"/>
    <property type="match status" value="1"/>
</dbReference>
<dbReference type="InterPro" id="IPR044492">
    <property type="entry name" value="P_typ_ATPase_HD_dom"/>
</dbReference>
<feature type="transmembrane region" description="Helical" evidence="11">
    <location>
        <begin position="238"/>
        <end position="257"/>
    </location>
</feature>
<dbReference type="Gene3D" id="3.40.50.1000">
    <property type="entry name" value="HAD superfamily/HAD-like"/>
    <property type="match status" value="1"/>
</dbReference>
<proteinExistence type="inferred from homology"/>
<dbReference type="GO" id="GO:0008551">
    <property type="term" value="F:P-type cadmium transporter activity"/>
    <property type="evidence" value="ECO:0007669"/>
    <property type="project" value="UniProtKB-EC"/>
</dbReference>